<gene>
    <name evidence="2" type="ORF">J1C55_08005</name>
</gene>
<name>A0ABS8ENP2_9FLAO</name>
<organism evidence="2 3">
    <name type="scientific">Winogradskyella immobilis</name>
    <dbReference type="NCBI Taxonomy" id="2816852"/>
    <lineage>
        <taxon>Bacteria</taxon>
        <taxon>Pseudomonadati</taxon>
        <taxon>Bacteroidota</taxon>
        <taxon>Flavobacteriia</taxon>
        <taxon>Flavobacteriales</taxon>
        <taxon>Flavobacteriaceae</taxon>
        <taxon>Winogradskyella</taxon>
    </lineage>
</organism>
<evidence type="ECO:0000256" key="1">
    <source>
        <dbReference type="SAM" id="Phobius"/>
    </source>
</evidence>
<keyword evidence="3" id="KW-1185">Reference proteome</keyword>
<accession>A0ABS8ENP2</accession>
<comment type="caution">
    <text evidence="2">The sequence shown here is derived from an EMBL/GenBank/DDBJ whole genome shotgun (WGS) entry which is preliminary data.</text>
</comment>
<dbReference type="PANTHER" id="PTHR36970">
    <property type="entry name" value="UNNAMED PRODUCT"/>
    <property type="match status" value="1"/>
</dbReference>
<sequence>MLSSTGITFLSYFLKIKFNVDLTLLSIAIIFPLVFSIRGSFRRREKALEHLSEFKSTLSTVKYYLLSKKELADLYKDDVDAILLDINTTVLEHLRTMNPSMTKVDASMDKVYQFVLKHESTITRQIREKTFRFMKDMHEAVENLNSIHIHRTPISLKAYCLIFIFIFPIIYAPEVIINVGNHQPQWIVYAIVLLTQFILVSLYNIQDQLEHPFDNVGIDDINLDNYRIDR</sequence>
<keyword evidence="1" id="KW-0472">Membrane</keyword>
<proteinExistence type="predicted"/>
<feature type="transmembrane region" description="Helical" evidence="1">
    <location>
        <begin position="186"/>
        <end position="205"/>
    </location>
</feature>
<reference evidence="2" key="2">
    <citation type="submission" date="2021-10" db="EMBL/GenBank/DDBJ databases">
        <title>Genome of Winogradskyella sp. E313.</title>
        <authorList>
            <person name="Zhou Y."/>
        </authorList>
    </citation>
    <scope>NUCLEOTIDE SEQUENCE</scope>
    <source>
        <strain evidence="2">E313</strain>
    </source>
</reference>
<dbReference type="Proteomes" id="UP000778797">
    <property type="component" value="Unassembled WGS sequence"/>
</dbReference>
<feature type="transmembrane region" description="Helical" evidence="1">
    <location>
        <begin position="20"/>
        <end position="37"/>
    </location>
</feature>
<reference evidence="2" key="1">
    <citation type="submission" date="2021-03" db="EMBL/GenBank/DDBJ databases">
        <authorList>
            <person name="Ping X."/>
        </authorList>
    </citation>
    <scope>NUCLEOTIDE SEQUENCE</scope>
    <source>
        <strain evidence="2">E313</strain>
    </source>
</reference>
<dbReference type="EMBL" id="JAFMPT010000008">
    <property type="protein sequence ID" value="MCC1484526.1"/>
    <property type="molecule type" value="Genomic_DNA"/>
</dbReference>
<keyword evidence="1" id="KW-0812">Transmembrane</keyword>
<dbReference type="PANTHER" id="PTHR36970:SF1">
    <property type="entry name" value="BESTROPHIN HOMOLOG"/>
    <property type="match status" value="1"/>
</dbReference>
<evidence type="ECO:0000313" key="3">
    <source>
        <dbReference type="Proteomes" id="UP000778797"/>
    </source>
</evidence>
<evidence type="ECO:0000313" key="2">
    <source>
        <dbReference type="EMBL" id="MCC1484526.1"/>
    </source>
</evidence>
<feature type="transmembrane region" description="Helical" evidence="1">
    <location>
        <begin position="158"/>
        <end position="180"/>
    </location>
</feature>
<keyword evidence="1" id="KW-1133">Transmembrane helix</keyword>
<protein>
    <submittedName>
        <fullName evidence="2">Uncharacterized protein</fullName>
    </submittedName>
</protein>